<evidence type="ECO:0000313" key="3">
    <source>
        <dbReference type="EMBL" id="SFU03230.1"/>
    </source>
</evidence>
<keyword evidence="4" id="KW-1185">Reference proteome</keyword>
<proteinExistence type="predicted"/>
<feature type="transmembrane region" description="Helical" evidence="2">
    <location>
        <begin position="72"/>
        <end position="90"/>
    </location>
</feature>
<keyword evidence="2" id="KW-0812">Transmembrane</keyword>
<protein>
    <recommendedName>
        <fullName evidence="5">Integral membrane protein</fullName>
    </recommendedName>
</protein>
<feature type="transmembrane region" description="Helical" evidence="2">
    <location>
        <begin position="136"/>
        <end position="161"/>
    </location>
</feature>
<keyword evidence="2" id="KW-1133">Transmembrane helix</keyword>
<evidence type="ECO:0008006" key="5">
    <source>
        <dbReference type="Google" id="ProtNLM"/>
    </source>
</evidence>
<feature type="transmembrane region" description="Helical" evidence="2">
    <location>
        <begin position="170"/>
        <end position="191"/>
    </location>
</feature>
<accession>A0A1I7CV07</accession>
<evidence type="ECO:0000256" key="1">
    <source>
        <dbReference type="SAM" id="MobiDB-lite"/>
    </source>
</evidence>
<sequence length="193" mass="20271">MTRDDPPAGHRAGQAGRAGSSKPVRRPRAPGDPPREDVASRVSAYVYGNVLVMAALIALHPDELRGPRGVTYLLGVGISTYVAHAVGEAVGSRVREGRTLDRTALRHELRAALPIVTSAGAPVLVLVLAWTDLVDADLALVLALALVDVRLALLGSVVAWVSGERSSRRVFLAGFALAVIAAGAALLKWQLTH</sequence>
<evidence type="ECO:0000313" key="4">
    <source>
        <dbReference type="Proteomes" id="UP000199546"/>
    </source>
</evidence>
<feature type="region of interest" description="Disordered" evidence="1">
    <location>
        <begin position="1"/>
        <end position="38"/>
    </location>
</feature>
<keyword evidence="2" id="KW-0472">Membrane</keyword>
<dbReference type="Proteomes" id="UP000199546">
    <property type="component" value="Unassembled WGS sequence"/>
</dbReference>
<dbReference type="AlphaFoldDB" id="A0A1I7CV07"/>
<feature type="transmembrane region" description="Helical" evidence="2">
    <location>
        <begin position="111"/>
        <end position="130"/>
    </location>
</feature>
<feature type="transmembrane region" description="Helical" evidence="2">
    <location>
        <begin position="42"/>
        <end position="60"/>
    </location>
</feature>
<feature type="compositionally biased region" description="Low complexity" evidence="1">
    <location>
        <begin position="9"/>
        <end position="19"/>
    </location>
</feature>
<reference evidence="4" key="1">
    <citation type="submission" date="2016-10" db="EMBL/GenBank/DDBJ databases">
        <authorList>
            <person name="Varghese N."/>
            <person name="Submissions S."/>
        </authorList>
    </citation>
    <scope>NUCLEOTIDE SEQUENCE [LARGE SCALE GENOMIC DNA]</scope>
    <source>
        <strain evidence="4">DSM 46136</strain>
    </source>
</reference>
<name>A0A1I7CV07_9ACTN</name>
<evidence type="ECO:0000256" key="2">
    <source>
        <dbReference type="SAM" id="Phobius"/>
    </source>
</evidence>
<dbReference type="EMBL" id="FPBA01000027">
    <property type="protein sequence ID" value="SFU03230.1"/>
    <property type="molecule type" value="Genomic_DNA"/>
</dbReference>
<gene>
    <name evidence="3" type="ORF">SAMN05660657_04909</name>
</gene>
<organism evidence="3 4">
    <name type="scientific">Geodermatophilus amargosae</name>
    <dbReference type="NCBI Taxonomy" id="1296565"/>
    <lineage>
        <taxon>Bacteria</taxon>
        <taxon>Bacillati</taxon>
        <taxon>Actinomycetota</taxon>
        <taxon>Actinomycetes</taxon>
        <taxon>Geodermatophilales</taxon>
        <taxon>Geodermatophilaceae</taxon>
        <taxon>Geodermatophilus</taxon>
    </lineage>
</organism>